<evidence type="ECO:0008006" key="3">
    <source>
        <dbReference type="Google" id="ProtNLM"/>
    </source>
</evidence>
<evidence type="ECO:0000313" key="1">
    <source>
        <dbReference type="EMBL" id="CAK87744.1"/>
    </source>
</evidence>
<dbReference type="RefSeq" id="XP_001455141.1">
    <property type="nucleotide sequence ID" value="XM_001455104.1"/>
</dbReference>
<dbReference type="InParanoid" id="A0DXH7"/>
<protein>
    <recommendedName>
        <fullName evidence="3">NAD(P)(+)--arginine ADP-ribosyltransferase</fullName>
    </recommendedName>
</protein>
<sequence>MYQQQNQEYPILIWVDSQIFNWENKLYCEQLQNDYQNAFQAFNDMSQACELLQNIGNQDVTILTSGQYAYQLVKHTKQNIIVFCGRKQNHFDLFANNLQIKSIVSDSFQCAHEDAIMSMNQSDIQNEFIKLFLPPQRQASEYQHSKYHVSIQFLVVIEELQKHQKLKKSEVFKEIDNLLSIQNKQNLKIHIFQDLHKKEKEKLELTNQKFKLFEKLIYLYTREEIYQTFNQQFAQHNYQQITNIILCLYKGFKRHQNQNNQFKILFRGISFFEEDTFEQIMIDLNQSKDEQISLFWNTITSTSLSKVIAETFSSNNLYGILYYIILDEEIPHPCFKLQQYHSQFSQEEEVILFPQFEFIVQEIQQQQIQNQQIYTVTIKQVKNNYAFALDPLMRKTYWDSVVEQKIKPKIDTLVNFQCKRIFEFLSFCTNDNQIQGQYWRKFLSRIKKELENVFQQIQIQLTKIFIHSNHPDILSQIKYLTRTYIEVVKIEYQNQLAFNQYKLLEEHIDEVMKSLNQIFAHWYQKELSIQSRKKNICNNYNKTSC</sequence>
<keyword evidence="2" id="KW-1185">Reference proteome</keyword>
<gene>
    <name evidence="1" type="ORF">GSPATT00021377001</name>
</gene>
<dbReference type="OrthoDB" id="307044at2759"/>
<dbReference type="SUPFAM" id="SSF56399">
    <property type="entry name" value="ADP-ribosylation"/>
    <property type="match status" value="1"/>
</dbReference>
<dbReference type="GeneID" id="5040926"/>
<dbReference type="Gene3D" id="3.90.176.10">
    <property type="entry name" value="Toxin ADP-ribosyltransferase, Chain A, domain 1"/>
    <property type="match status" value="1"/>
</dbReference>
<dbReference type="EMBL" id="CT868629">
    <property type="protein sequence ID" value="CAK87744.1"/>
    <property type="molecule type" value="Genomic_DNA"/>
</dbReference>
<dbReference type="HOGENOM" id="CLU_477758_0_0_1"/>
<name>A0DXH7_PARTE</name>
<organism evidence="1 2">
    <name type="scientific">Paramecium tetraurelia</name>
    <dbReference type="NCBI Taxonomy" id="5888"/>
    <lineage>
        <taxon>Eukaryota</taxon>
        <taxon>Sar</taxon>
        <taxon>Alveolata</taxon>
        <taxon>Ciliophora</taxon>
        <taxon>Intramacronucleata</taxon>
        <taxon>Oligohymenophorea</taxon>
        <taxon>Peniculida</taxon>
        <taxon>Parameciidae</taxon>
        <taxon>Paramecium</taxon>
    </lineage>
</organism>
<accession>A0DXH7</accession>
<reference evidence="1 2" key="1">
    <citation type="journal article" date="2006" name="Nature">
        <title>Global trends of whole-genome duplications revealed by the ciliate Paramecium tetraurelia.</title>
        <authorList>
            <consortium name="Genoscope"/>
            <person name="Aury J.-M."/>
            <person name="Jaillon O."/>
            <person name="Duret L."/>
            <person name="Noel B."/>
            <person name="Jubin C."/>
            <person name="Porcel B.M."/>
            <person name="Segurens B."/>
            <person name="Daubin V."/>
            <person name="Anthouard V."/>
            <person name="Aiach N."/>
            <person name="Arnaiz O."/>
            <person name="Billaut A."/>
            <person name="Beisson J."/>
            <person name="Blanc I."/>
            <person name="Bouhouche K."/>
            <person name="Camara F."/>
            <person name="Duharcourt S."/>
            <person name="Guigo R."/>
            <person name="Gogendeau D."/>
            <person name="Katinka M."/>
            <person name="Keller A.-M."/>
            <person name="Kissmehl R."/>
            <person name="Klotz C."/>
            <person name="Koll F."/>
            <person name="Le Moue A."/>
            <person name="Lepere C."/>
            <person name="Malinsky S."/>
            <person name="Nowacki M."/>
            <person name="Nowak J.K."/>
            <person name="Plattner H."/>
            <person name="Poulain J."/>
            <person name="Ruiz F."/>
            <person name="Serrano V."/>
            <person name="Zagulski M."/>
            <person name="Dessen P."/>
            <person name="Betermier M."/>
            <person name="Weissenbach J."/>
            <person name="Scarpelli C."/>
            <person name="Schachter V."/>
            <person name="Sperling L."/>
            <person name="Meyer E."/>
            <person name="Cohen J."/>
            <person name="Wincker P."/>
        </authorList>
    </citation>
    <scope>NUCLEOTIDE SEQUENCE [LARGE SCALE GENOMIC DNA]</scope>
    <source>
        <strain evidence="1 2">Stock d4-2</strain>
    </source>
</reference>
<dbReference type="AlphaFoldDB" id="A0DXH7"/>
<evidence type="ECO:0000313" key="2">
    <source>
        <dbReference type="Proteomes" id="UP000000600"/>
    </source>
</evidence>
<dbReference type="Proteomes" id="UP000000600">
    <property type="component" value="Unassembled WGS sequence"/>
</dbReference>
<dbReference type="KEGG" id="ptm:GSPATT00021377001"/>
<proteinExistence type="predicted"/>